<feature type="compositionally biased region" description="Low complexity" evidence="8">
    <location>
        <begin position="173"/>
        <end position="182"/>
    </location>
</feature>
<accession>A0ABQ4T1W9</accession>
<keyword evidence="6 7" id="KW-0326">Glycosidase</keyword>
<evidence type="ECO:0000313" key="9">
    <source>
        <dbReference type="EMBL" id="GJE07881.1"/>
    </source>
</evidence>
<keyword evidence="10" id="KW-1185">Reference proteome</keyword>
<feature type="compositionally biased region" description="Pro residues" evidence="8">
    <location>
        <begin position="161"/>
        <end position="172"/>
    </location>
</feature>
<dbReference type="HAMAP" id="MF_04110">
    <property type="entry name" value="ENDOLYSIN_T4"/>
    <property type="match status" value="1"/>
</dbReference>
<dbReference type="Gene3D" id="1.10.530.40">
    <property type="match status" value="1"/>
</dbReference>
<dbReference type="Pfam" id="PF00959">
    <property type="entry name" value="Phage_lysozyme"/>
    <property type="match status" value="1"/>
</dbReference>
<evidence type="ECO:0000256" key="5">
    <source>
        <dbReference type="ARBA" id="ARBA00023200"/>
    </source>
</evidence>
<evidence type="ECO:0000313" key="10">
    <source>
        <dbReference type="Proteomes" id="UP001055102"/>
    </source>
</evidence>
<evidence type="ECO:0000256" key="7">
    <source>
        <dbReference type="RuleBase" id="RU003788"/>
    </source>
</evidence>
<dbReference type="InterPro" id="IPR051018">
    <property type="entry name" value="Bacteriophage_GH24"/>
</dbReference>
<keyword evidence="5" id="KW-1035">Host cytoplasm</keyword>
<organism evidence="9 10">
    <name type="scientific">Methylobacterium jeotgali</name>
    <dbReference type="NCBI Taxonomy" id="381630"/>
    <lineage>
        <taxon>Bacteria</taxon>
        <taxon>Pseudomonadati</taxon>
        <taxon>Pseudomonadota</taxon>
        <taxon>Alphaproteobacteria</taxon>
        <taxon>Hyphomicrobiales</taxon>
        <taxon>Methylobacteriaceae</taxon>
        <taxon>Methylobacterium</taxon>
    </lineage>
</organism>
<dbReference type="InterPro" id="IPR034690">
    <property type="entry name" value="Endolysin_T4_type"/>
</dbReference>
<dbReference type="Proteomes" id="UP001055102">
    <property type="component" value="Unassembled WGS sequence"/>
</dbReference>
<comment type="caution">
    <text evidence="9">The sequence shown here is derived from an EMBL/GenBank/DDBJ whole genome shotgun (WGS) entry which is preliminary data.</text>
</comment>
<evidence type="ECO:0000256" key="6">
    <source>
        <dbReference type="ARBA" id="ARBA00023295"/>
    </source>
</evidence>
<name>A0ABQ4T1W9_9HYPH</name>
<feature type="region of interest" description="Disordered" evidence="8">
    <location>
        <begin position="149"/>
        <end position="189"/>
    </location>
</feature>
<evidence type="ECO:0000256" key="1">
    <source>
        <dbReference type="ARBA" id="ARBA00000632"/>
    </source>
</evidence>
<dbReference type="InterPro" id="IPR023346">
    <property type="entry name" value="Lysozyme-like_dom_sf"/>
</dbReference>
<gene>
    <name evidence="9" type="ORF">AOPFMNJM_3213</name>
</gene>
<dbReference type="EC" id="3.2.1.17" evidence="7"/>
<keyword evidence="4 7" id="KW-0378">Hydrolase</keyword>
<dbReference type="InterPro" id="IPR033907">
    <property type="entry name" value="Endolysin_autolysin"/>
</dbReference>
<sequence>MELSLIGRAVLIAREGARLEAYRDSVGVWTIGVGHTSAAGAPKVTPGLTITAQECDAIFERDVARFARTVADNVPRELPQHAFDALVSLCFNIGQGAFLRSTLLRRLRAGDMAGAAEAILMWNRPSAILDRRHGEYDQFRTPYATALPRARRGDPKAVPAPARPPAPKPATPSAPTSAKPAPDGGLLRSGAQATGAAVRTGLAGLYDAIHNALARKV</sequence>
<evidence type="ECO:0000256" key="3">
    <source>
        <dbReference type="ARBA" id="ARBA00022638"/>
    </source>
</evidence>
<comment type="similarity">
    <text evidence="7">Belongs to the glycosyl hydrolase 24 family.</text>
</comment>
<evidence type="ECO:0000256" key="2">
    <source>
        <dbReference type="ARBA" id="ARBA00022529"/>
    </source>
</evidence>
<evidence type="ECO:0000256" key="4">
    <source>
        <dbReference type="ARBA" id="ARBA00022801"/>
    </source>
</evidence>
<proteinExistence type="inferred from homology"/>
<protein>
    <recommendedName>
        <fullName evidence="7">Lysozyme</fullName>
        <ecNumber evidence="7">3.2.1.17</ecNumber>
    </recommendedName>
</protein>
<reference evidence="9" key="1">
    <citation type="journal article" date="2021" name="Front. Microbiol.">
        <title>Comprehensive Comparative Genomics and Phenotyping of Methylobacterium Species.</title>
        <authorList>
            <person name="Alessa O."/>
            <person name="Ogura Y."/>
            <person name="Fujitani Y."/>
            <person name="Takami H."/>
            <person name="Hayashi T."/>
            <person name="Sahin N."/>
            <person name="Tani A."/>
        </authorList>
    </citation>
    <scope>NUCLEOTIDE SEQUENCE</scope>
    <source>
        <strain evidence="9">LMG 23639</strain>
    </source>
</reference>
<dbReference type="PANTHER" id="PTHR38107:SF3">
    <property type="entry name" value="LYSOZYME RRRD-RELATED"/>
    <property type="match status" value="1"/>
</dbReference>
<dbReference type="RefSeq" id="WP_238277269.1">
    <property type="nucleotide sequence ID" value="NZ_BPQR01000056.1"/>
</dbReference>
<evidence type="ECO:0000256" key="8">
    <source>
        <dbReference type="SAM" id="MobiDB-lite"/>
    </source>
</evidence>
<dbReference type="PANTHER" id="PTHR38107">
    <property type="match status" value="1"/>
</dbReference>
<keyword evidence="2 7" id="KW-0929">Antimicrobial</keyword>
<dbReference type="SUPFAM" id="SSF53955">
    <property type="entry name" value="Lysozyme-like"/>
    <property type="match status" value="1"/>
</dbReference>
<dbReference type="CDD" id="cd00737">
    <property type="entry name" value="lyz_endolysin_autolysin"/>
    <property type="match status" value="1"/>
</dbReference>
<dbReference type="InterPro" id="IPR023347">
    <property type="entry name" value="Lysozyme_dom_sf"/>
</dbReference>
<dbReference type="InterPro" id="IPR002196">
    <property type="entry name" value="Glyco_hydro_24"/>
</dbReference>
<comment type="catalytic activity">
    <reaction evidence="1 7">
        <text>Hydrolysis of (1-&gt;4)-beta-linkages between N-acetylmuramic acid and N-acetyl-D-glucosamine residues in a peptidoglycan and between N-acetyl-D-glucosamine residues in chitodextrins.</text>
        <dbReference type="EC" id="3.2.1.17"/>
    </reaction>
</comment>
<keyword evidence="3 7" id="KW-0081">Bacteriolytic enzyme</keyword>
<reference evidence="9" key="2">
    <citation type="submission" date="2021-08" db="EMBL/GenBank/DDBJ databases">
        <authorList>
            <person name="Tani A."/>
            <person name="Ola A."/>
            <person name="Ogura Y."/>
            <person name="Katsura K."/>
            <person name="Hayashi T."/>
        </authorList>
    </citation>
    <scope>NUCLEOTIDE SEQUENCE</scope>
    <source>
        <strain evidence="9">LMG 23639</strain>
    </source>
</reference>
<dbReference type="EMBL" id="BPQR01000056">
    <property type="protein sequence ID" value="GJE07881.1"/>
    <property type="molecule type" value="Genomic_DNA"/>
</dbReference>